<dbReference type="RefSeq" id="WP_206293093.1">
    <property type="nucleotide sequence ID" value="NZ_CP063458.1"/>
</dbReference>
<dbReference type="InterPro" id="IPR037233">
    <property type="entry name" value="CcmK-like_sf"/>
</dbReference>
<dbReference type="InterPro" id="IPR020808">
    <property type="entry name" value="Bact_microcomp_CS"/>
</dbReference>
<feature type="domain" description="BMC" evidence="4">
    <location>
        <begin position="5"/>
        <end position="89"/>
    </location>
</feature>
<dbReference type="InterPro" id="IPR044872">
    <property type="entry name" value="CcmK/CsoS1_BMC"/>
</dbReference>
<comment type="subcellular location">
    <subcellularLocation>
        <location evidence="2">Bacterial microcompartment</location>
    </subcellularLocation>
</comment>
<dbReference type="InterPro" id="IPR000249">
    <property type="entry name" value="BMC_dom"/>
</dbReference>
<comment type="similarity">
    <text evidence="1">Belongs to the bacterial microcompartments protein family. CsoS1 subfamily.</text>
</comment>
<keyword evidence="3" id="KW-1283">Bacterial microcompartment</keyword>
<dbReference type="AlphaFoldDB" id="A0A7M2WX02"/>
<evidence type="ECO:0000313" key="5">
    <source>
        <dbReference type="EMBL" id="QOV90025.1"/>
    </source>
</evidence>
<dbReference type="Gene3D" id="3.30.70.1710">
    <property type="match status" value="1"/>
</dbReference>
<evidence type="ECO:0000256" key="1">
    <source>
        <dbReference type="ARBA" id="ARBA00023780"/>
    </source>
</evidence>
<dbReference type="Proteomes" id="UP000593765">
    <property type="component" value="Chromosome"/>
</dbReference>
<dbReference type="KEGG" id="hbs:IPV69_01225"/>
<reference evidence="5 6" key="1">
    <citation type="submission" date="2020-10" db="EMBL/GenBank/DDBJ databases">
        <title>Wide distribution of Phycisphaera-like planctomycetes from WD2101 soil group in peatlands and genome analysis of the first cultivated representative.</title>
        <authorList>
            <person name="Dedysh S.N."/>
            <person name="Beletsky A.V."/>
            <person name="Ivanova A."/>
            <person name="Kulichevskaya I.S."/>
            <person name="Suzina N.E."/>
            <person name="Philippov D.A."/>
            <person name="Rakitin A.L."/>
            <person name="Mardanov A.V."/>
            <person name="Ravin N.V."/>
        </authorList>
    </citation>
    <scope>NUCLEOTIDE SEQUENCE [LARGE SCALE GENOMIC DNA]</scope>
    <source>
        <strain evidence="5 6">M1803</strain>
    </source>
</reference>
<sequence length="103" mass="10415">MASEALGLLECKGLVALMEGTDAMLKSANVEILGWDKCGSGMVTSFVKGDVAAVKAAVDAGAEAAGRIGTVVAVHVIARPHDELPGMYPKKKGAPAVAPAVKK</sequence>
<evidence type="ECO:0000313" key="6">
    <source>
        <dbReference type="Proteomes" id="UP000593765"/>
    </source>
</evidence>
<accession>A0A7M2WX02</accession>
<evidence type="ECO:0000259" key="4">
    <source>
        <dbReference type="PROSITE" id="PS51930"/>
    </source>
</evidence>
<dbReference type="Pfam" id="PF00936">
    <property type="entry name" value="BMC"/>
    <property type="match status" value="1"/>
</dbReference>
<dbReference type="SUPFAM" id="SSF143414">
    <property type="entry name" value="CcmK-like"/>
    <property type="match status" value="1"/>
</dbReference>
<organism evidence="5 6">
    <name type="scientific">Humisphaera borealis</name>
    <dbReference type="NCBI Taxonomy" id="2807512"/>
    <lineage>
        <taxon>Bacteria</taxon>
        <taxon>Pseudomonadati</taxon>
        <taxon>Planctomycetota</taxon>
        <taxon>Phycisphaerae</taxon>
        <taxon>Tepidisphaerales</taxon>
        <taxon>Tepidisphaeraceae</taxon>
        <taxon>Humisphaera</taxon>
    </lineage>
</organism>
<dbReference type="PROSITE" id="PS51930">
    <property type="entry name" value="BMC_2"/>
    <property type="match status" value="1"/>
</dbReference>
<dbReference type="PANTHER" id="PTHR33941">
    <property type="entry name" value="PROPANEDIOL UTILIZATION PROTEIN PDUA"/>
    <property type="match status" value="1"/>
</dbReference>
<proteinExistence type="inferred from homology"/>
<dbReference type="CDD" id="cd07045">
    <property type="entry name" value="BMC_CcmK_like"/>
    <property type="match status" value="1"/>
</dbReference>
<protein>
    <submittedName>
        <fullName evidence="5">BMC domain-containing protein</fullName>
    </submittedName>
</protein>
<evidence type="ECO:0000256" key="3">
    <source>
        <dbReference type="ARBA" id="ARBA00024446"/>
    </source>
</evidence>
<dbReference type="GO" id="GO:0031469">
    <property type="term" value="C:bacterial microcompartment"/>
    <property type="evidence" value="ECO:0007669"/>
    <property type="project" value="UniProtKB-SubCell"/>
</dbReference>
<gene>
    <name evidence="5" type="ORF">IPV69_01225</name>
</gene>
<name>A0A7M2WX02_9BACT</name>
<dbReference type="SMART" id="SM00877">
    <property type="entry name" value="BMC"/>
    <property type="match status" value="1"/>
</dbReference>
<dbReference type="PANTHER" id="PTHR33941:SF11">
    <property type="entry name" value="BACTERIAL MICROCOMPARTMENT SHELL PROTEIN PDUJ"/>
    <property type="match status" value="1"/>
</dbReference>
<evidence type="ECO:0000256" key="2">
    <source>
        <dbReference type="ARBA" id="ARBA00024322"/>
    </source>
</evidence>
<keyword evidence="6" id="KW-1185">Reference proteome</keyword>
<dbReference type="InterPro" id="IPR050575">
    <property type="entry name" value="BMC_shell"/>
</dbReference>
<dbReference type="EMBL" id="CP063458">
    <property type="protein sequence ID" value="QOV90025.1"/>
    <property type="molecule type" value="Genomic_DNA"/>
</dbReference>
<dbReference type="PROSITE" id="PS01139">
    <property type="entry name" value="BMC_1"/>
    <property type="match status" value="1"/>
</dbReference>